<protein>
    <submittedName>
        <fullName evidence="8">Anaerobic ribonucleoside-triphosphate reductase activating protein</fullName>
    </submittedName>
</protein>
<keyword evidence="3" id="KW-0949">S-adenosyl-L-methionine</keyword>
<evidence type="ECO:0000313" key="8">
    <source>
        <dbReference type="EMBL" id="MDC7227312.1"/>
    </source>
</evidence>
<evidence type="ECO:0000256" key="1">
    <source>
        <dbReference type="ARBA" id="ARBA00001966"/>
    </source>
</evidence>
<evidence type="ECO:0000256" key="5">
    <source>
        <dbReference type="ARBA" id="ARBA00023004"/>
    </source>
</evidence>
<proteinExistence type="predicted"/>
<dbReference type="InterPro" id="IPR012840">
    <property type="entry name" value="NrdG2"/>
</dbReference>
<dbReference type="CDD" id="cd01335">
    <property type="entry name" value="Radical_SAM"/>
    <property type="match status" value="1"/>
</dbReference>
<dbReference type="NCBIfam" id="TIGR02495">
    <property type="entry name" value="NrdG2"/>
    <property type="match status" value="1"/>
</dbReference>
<dbReference type="Pfam" id="PF04055">
    <property type="entry name" value="Radical_SAM"/>
    <property type="match status" value="1"/>
</dbReference>
<keyword evidence="4" id="KW-0479">Metal-binding</keyword>
<dbReference type="EMBL" id="JAQQAL010000024">
    <property type="protein sequence ID" value="MDC7227312.1"/>
    <property type="molecule type" value="Genomic_DNA"/>
</dbReference>
<keyword evidence="2" id="KW-0004">4Fe-4S</keyword>
<dbReference type="InterPro" id="IPR034457">
    <property type="entry name" value="Organic_radical-activating"/>
</dbReference>
<comment type="caution">
    <text evidence="8">The sequence shown here is derived from an EMBL/GenBank/DDBJ whole genome shotgun (WGS) entry which is preliminary data.</text>
</comment>
<dbReference type="SFLD" id="SFLDS00029">
    <property type="entry name" value="Radical_SAM"/>
    <property type="match status" value="1"/>
</dbReference>
<dbReference type="GO" id="GO:0051539">
    <property type="term" value="F:4 iron, 4 sulfur cluster binding"/>
    <property type="evidence" value="ECO:0007669"/>
    <property type="project" value="UniProtKB-KW"/>
</dbReference>
<dbReference type="GO" id="GO:0003824">
    <property type="term" value="F:catalytic activity"/>
    <property type="evidence" value="ECO:0007669"/>
    <property type="project" value="InterPro"/>
</dbReference>
<dbReference type="GO" id="GO:0046872">
    <property type="term" value="F:metal ion binding"/>
    <property type="evidence" value="ECO:0007669"/>
    <property type="project" value="UniProtKB-KW"/>
</dbReference>
<dbReference type="SUPFAM" id="SSF102114">
    <property type="entry name" value="Radical SAM enzymes"/>
    <property type="match status" value="1"/>
</dbReference>
<dbReference type="AlphaFoldDB" id="A0AAJ1MK61"/>
<evidence type="ECO:0000259" key="7">
    <source>
        <dbReference type="PROSITE" id="PS51918"/>
    </source>
</evidence>
<evidence type="ECO:0000256" key="4">
    <source>
        <dbReference type="ARBA" id="ARBA00022723"/>
    </source>
</evidence>
<evidence type="ECO:0000313" key="9">
    <source>
        <dbReference type="Proteomes" id="UP001221217"/>
    </source>
</evidence>
<dbReference type="InterPro" id="IPR007197">
    <property type="entry name" value="rSAM"/>
</dbReference>
<sequence length="233" mass="25859">MSEKLYGLNKTTLIDYPGKVAATVFTRGCNLRCPYCHNPDFVTGAEIPDLYNWKQITDYLQKRAHLLGGVCITGGEPLLHDDLPQNIADIHSIGLEVKVDTNGTLPDKLRGLKADYIAMDIKTSLNQYRRLGFSGNASELAGRIQESINLIKESGIAHHFRTTVVPGFVSEDVIKDIIKLIEGETDYVLQGFRPGNTLDPAYSEVLAPEPAYLDNLQAMFESANINCVLRYNN</sequence>
<comment type="cofactor">
    <cofactor evidence="1">
        <name>[4Fe-4S] cluster</name>
        <dbReference type="ChEBI" id="CHEBI:49883"/>
    </cofactor>
</comment>
<reference evidence="8 9" key="1">
    <citation type="submission" date="2022-12" db="EMBL/GenBank/DDBJ databases">
        <title>Metagenome assembled genome from gulf of manar.</title>
        <authorList>
            <person name="Kohli P."/>
            <person name="Pk S."/>
            <person name="Venkata Ramana C."/>
            <person name="Sasikala C."/>
        </authorList>
    </citation>
    <scope>NUCLEOTIDE SEQUENCE [LARGE SCALE GENOMIC DNA]</scope>
    <source>
        <strain evidence="8">JB008</strain>
    </source>
</reference>
<evidence type="ECO:0000256" key="2">
    <source>
        <dbReference type="ARBA" id="ARBA00022485"/>
    </source>
</evidence>
<gene>
    <name evidence="8" type="ORF">PQJ61_11175</name>
</gene>
<dbReference type="PROSITE" id="PS51918">
    <property type="entry name" value="RADICAL_SAM"/>
    <property type="match status" value="1"/>
</dbReference>
<dbReference type="SFLD" id="SFLDG01094">
    <property type="entry name" value="Uncharacterised_Radical_SAM_Su"/>
    <property type="match status" value="1"/>
</dbReference>
<dbReference type="PANTHER" id="PTHR30352">
    <property type="entry name" value="PYRUVATE FORMATE-LYASE-ACTIVATING ENZYME"/>
    <property type="match status" value="1"/>
</dbReference>
<accession>A0AAJ1MK61</accession>
<keyword evidence="6" id="KW-0411">Iron-sulfur</keyword>
<dbReference type="PANTHER" id="PTHR30352:SF13">
    <property type="entry name" value="GLYCYL-RADICAL ENZYME ACTIVATING ENZYME YJJW-RELATED"/>
    <property type="match status" value="1"/>
</dbReference>
<dbReference type="Proteomes" id="UP001221217">
    <property type="component" value="Unassembled WGS sequence"/>
</dbReference>
<dbReference type="InterPro" id="IPR058240">
    <property type="entry name" value="rSAM_sf"/>
</dbReference>
<dbReference type="InterPro" id="IPR013785">
    <property type="entry name" value="Aldolase_TIM"/>
</dbReference>
<keyword evidence="5" id="KW-0408">Iron</keyword>
<organism evidence="8 9">
    <name type="scientific">Candidatus Thalassospirochaeta sargassi</name>
    <dbReference type="NCBI Taxonomy" id="3119039"/>
    <lineage>
        <taxon>Bacteria</taxon>
        <taxon>Pseudomonadati</taxon>
        <taxon>Spirochaetota</taxon>
        <taxon>Spirochaetia</taxon>
        <taxon>Spirochaetales</taxon>
        <taxon>Spirochaetaceae</taxon>
        <taxon>Candidatus Thalassospirochaeta</taxon>
    </lineage>
</organism>
<dbReference type="Gene3D" id="3.20.20.70">
    <property type="entry name" value="Aldolase class I"/>
    <property type="match status" value="1"/>
</dbReference>
<name>A0AAJ1MK61_9SPIO</name>
<feature type="domain" description="Radical SAM core" evidence="7">
    <location>
        <begin position="15"/>
        <end position="226"/>
    </location>
</feature>
<evidence type="ECO:0000256" key="3">
    <source>
        <dbReference type="ARBA" id="ARBA00022691"/>
    </source>
</evidence>
<dbReference type="SFLD" id="SFLDG01067">
    <property type="entry name" value="SPASM/twitch_domain_containing"/>
    <property type="match status" value="1"/>
</dbReference>
<evidence type="ECO:0000256" key="6">
    <source>
        <dbReference type="ARBA" id="ARBA00023014"/>
    </source>
</evidence>